<dbReference type="Proteomes" id="UP000218811">
    <property type="component" value="Unassembled WGS sequence"/>
</dbReference>
<accession>A0A2H3JRV7</accession>
<evidence type="ECO:0000313" key="2">
    <source>
        <dbReference type="EMBL" id="PCH44225.1"/>
    </source>
</evidence>
<reference evidence="2 3" key="1">
    <citation type="journal article" date="2012" name="Science">
        <title>The Paleozoic origin of enzymatic lignin decomposition reconstructed from 31 fungal genomes.</title>
        <authorList>
            <person name="Floudas D."/>
            <person name="Binder M."/>
            <person name="Riley R."/>
            <person name="Barry K."/>
            <person name="Blanchette R.A."/>
            <person name="Henrissat B."/>
            <person name="Martinez A.T."/>
            <person name="Otillar R."/>
            <person name="Spatafora J.W."/>
            <person name="Yadav J.S."/>
            <person name="Aerts A."/>
            <person name="Benoit I."/>
            <person name="Boyd A."/>
            <person name="Carlson A."/>
            <person name="Copeland A."/>
            <person name="Coutinho P.M."/>
            <person name="de Vries R.P."/>
            <person name="Ferreira P."/>
            <person name="Findley K."/>
            <person name="Foster B."/>
            <person name="Gaskell J."/>
            <person name="Glotzer D."/>
            <person name="Gorecki P."/>
            <person name="Heitman J."/>
            <person name="Hesse C."/>
            <person name="Hori C."/>
            <person name="Igarashi K."/>
            <person name="Jurgens J.A."/>
            <person name="Kallen N."/>
            <person name="Kersten P."/>
            <person name="Kohler A."/>
            <person name="Kuees U."/>
            <person name="Kumar T.K.A."/>
            <person name="Kuo A."/>
            <person name="LaButti K."/>
            <person name="Larrondo L.F."/>
            <person name="Lindquist E."/>
            <person name="Ling A."/>
            <person name="Lombard V."/>
            <person name="Lucas S."/>
            <person name="Lundell T."/>
            <person name="Martin R."/>
            <person name="McLaughlin D.J."/>
            <person name="Morgenstern I."/>
            <person name="Morin E."/>
            <person name="Murat C."/>
            <person name="Nagy L.G."/>
            <person name="Nolan M."/>
            <person name="Ohm R.A."/>
            <person name="Patyshakuliyeva A."/>
            <person name="Rokas A."/>
            <person name="Ruiz-Duenas F.J."/>
            <person name="Sabat G."/>
            <person name="Salamov A."/>
            <person name="Samejima M."/>
            <person name="Schmutz J."/>
            <person name="Slot J.C."/>
            <person name="St John F."/>
            <person name="Stenlid J."/>
            <person name="Sun H."/>
            <person name="Sun S."/>
            <person name="Syed K."/>
            <person name="Tsang A."/>
            <person name="Wiebenga A."/>
            <person name="Young D."/>
            <person name="Pisabarro A."/>
            <person name="Eastwood D.C."/>
            <person name="Martin F."/>
            <person name="Cullen D."/>
            <person name="Grigoriev I.V."/>
            <person name="Hibbett D.S."/>
        </authorList>
    </citation>
    <scope>NUCLEOTIDE SEQUENCE [LARGE SCALE GENOMIC DNA]</scope>
    <source>
        <strain evidence="2 3">MD-104</strain>
    </source>
</reference>
<evidence type="ECO:0000256" key="1">
    <source>
        <dbReference type="SAM" id="MobiDB-lite"/>
    </source>
</evidence>
<gene>
    <name evidence="2" type="ORF">WOLCODRAFT_154255</name>
</gene>
<dbReference type="AlphaFoldDB" id="A0A2H3JRV7"/>
<name>A0A2H3JRV7_WOLCO</name>
<sequence length="264" mass="29373">MKKHPRDPRRISAEERIRVVREMCLERRRPVSVTELIEQSIPLTFRPRKPVSHEDANKLLAILLSPADSARSENSVNHQVMATPSSSNDPSSGRTCNTNEHEDDTACTMELGSPLLPSILTARPGTRGIYTSRNDKCTGLTGATSTLQPQQRPSICIRSVKSVVRDHDSARVAHCTDTKAAPPAEEWRVATEAHHGPQRSRTIYMTRNARASVEQIEQQPRLPRGILKGIIDDVLEVEDIIDPHVESTTMQLMTFACATAFGRK</sequence>
<dbReference type="EMBL" id="KB468157">
    <property type="protein sequence ID" value="PCH44225.1"/>
    <property type="molecule type" value="Genomic_DNA"/>
</dbReference>
<evidence type="ECO:0000313" key="3">
    <source>
        <dbReference type="Proteomes" id="UP000218811"/>
    </source>
</evidence>
<protein>
    <submittedName>
        <fullName evidence="2">Uncharacterized protein</fullName>
    </submittedName>
</protein>
<feature type="region of interest" description="Disordered" evidence="1">
    <location>
        <begin position="71"/>
        <end position="101"/>
    </location>
</feature>
<keyword evidence="3" id="KW-1185">Reference proteome</keyword>
<feature type="compositionally biased region" description="Polar residues" evidence="1">
    <location>
        <begin position="72"/>
        <end position="98"/>
    </location>
</feature>
<proteinExistence type="predicted"/>
<organism evidence="2 3">
    <name type="scientific">Wolfiporia cocos (strain MD-104)</name>
    <name type="common">Brown rot fungus</name>
    <dbReference type="NCBI Taxonomy" id="742152"/>
    <lineage>
        <taxon>Eukaryota</taxon>
        <taxon>Fungi</taxon>
        <taxon>Dikarya</taxon>
        <taxon>Basidiomycota</taxon>
        <taxon>Agaricomycotina</taxon>
        <taxon>Agaricomycetes</taxon>
        <taxon>Polyporales</taxon>
        <taxon>Phaeolaceae</taxon>
        <taxon>Wolfiporia</taxon>
    </lineage>
</organism>